<name>A0A0V0RDS4_9BILA</name>
<dbReference type="AlphaFoldDB" id="A0A0V0RDS4"/>
<dbReference type="PANTHER" id="PTHR45913:SF22">
    <property type="entry name" value="SCAN BOX DOMAIN-CONTAINING PROTEIN"/>
    <property type="match status" value="1"/>
</dbReference>
<reference evidence="1 2" key="1">
    <citation type="submission" date="2015-01" db="EMBL/GenBank/DDBJ databases">
        <title>Evolution of Trichinella species and genotypes.</title>
        <authorList>
            <person name="Korhonen P.K."/>
            <person name="Edoardo P."/>
            <person name="Giuseppe L.R."/>
            <person name="Gasser R.B."/>
        </authorList>
    </citation>
    <scope>NUCLEOTIDE SEQUENCE [LARGE SCALE GENOMIC DNA]</scope>
    <source>
        <strain evidence="1">ISS37</strain>
    </source>
</reference>
<evidence type="ECO:0000313" key="1">
    <source>
        <dbReference type="EMBL" id="KRX12646.1"/>
    </source>
</evidence>
<sequence>ITFSTTRLTSTGFQARYSDELILPVNASKSSVCDVLTTKVLCFLYSNHAFEAINKIRSTPLNDRIFSQLCEQNDEEFNCLLMHTECGYRKLFETILEFFHNRDTSLRDILKKCKSDIAYMADLFSKFNELNLQLQGNELNLIKTRSVISSFTSKLALFKRNLRRREFYQFPSVAALRENNEVHDDDIQIYCDHLDVLQKDMQERFHDILKMKIPNWVIDPFSSSDEIEMELEEELIELKPSLRMDIILSGCKNK</sequence>
<evidence type="ECO:0000313" key="2">
    <source>
        <dbReference type="Proteomes" id="UP000054630"/>
    </source>
</evidence>
<proteinExistence type="predicted"/>
<comment type="caution">
    <text evidence="1">The sequence shown here is derived from an EMBL/GenBank/DDBJ whole genome shotgun (WGS) entry which is preliminary data.</text>
</comment>
<protein>
    <submittedName>
        <fullName evidence="1">Protein ZBED8</fullName>
    </submittedName>
</protein>
<dbReference type="PANTHER" id="PTHR45913">
    <property type="entry name" value="EPM2A-INTERACTING PROTEIN 1"/>
    <property type="match status" value="1"/>
</dbReference>
<dbReference type="STRING" id="6336.A0A0V0RDS4"/>
<feature type="non-terminal residue" evidence="1">
    <location>
        <position position="1"/>
    </location>
</feature>
<dbReference type="Proteomes" id="UP000054630">
    <property type="component" value="Unassembled WGS sequence"/>
</dbReference>
<organism evidence="1 2">
    <name type="scientific">Trichinella nelsoni</name>
    <dbReference type="NCBI Taxonomy" id="6336"/>
    <lineage>
        <taxon>Eukaryota</taxon>
        <taxon>Metazoa</taxon>
        <taxon>Ecdysozoa</taxon>
        <taxon>Nematoda</taxon>
        <taxon>Enoplea</taxon>
        <taxon>Dorylaimia</taxon>
        <taxon>Trichinellida</taxon>
        <taxon>Trichinellidae</taxon>
        <taxon>Trichinella</taxon>
    </lineage>
</organism>
<gene>
    <name evidence="1" type="primary">ZBED8</name>
    <name evidence="1" type="ORF">T07_2021</name>
</gene>
<dbReference type="OrthoDB" id="1101576at2759"/>
<accession>A0A0V0RDS4</accession>
<dbReference type="EMBL" id="JYDL01000305">
    <property type="protein sequence ID" value="KRX12646.1"/>
    <property type="molecule type" value="Genomic_DNA"/>
</dbReference>
<keyword evidence="2" id="KW-1185">Reference proteome</keyword>